<accession>A0A7H0HJ15</accession>
<keyword evidence="1" id="KW-0812">Transmembrane</keyword>
<protein>
    <submittedName>
        <fullName evidence="4">IPTL-CTERM sorting domain-containing protein</fullName>
    </submittedName>
</protein>
<dbReference type="KEGG" id="amon:H9L24_06765"/>
<proteinExistence type="predicted"/>
<feature type="chain" id="PRO_5028849982" evidence="2">
    <location>
        <begin position="30"/>
        <end position="232"/>
    </location>
</feature>
<name>A0A7H0HJ15_9BURK</name>
<keyword evidence="2" id="KW-0732">Signal</keyword>
<feature type="transmembrane region" description="Helical" evidence="1">
    <location>
        <begin position="208"/>
        <end position="226"/>
    </location>
</feature>
<dbReference type="EMBL" id="CP060790">
    <property type="protein sequence ID" value="QNP60531.1"/>
    <property type="molecule type" value="Genomic_DNA"/>
</dbReference>
<keyword evidence="1" id="KW-1133">Transmembrane helix</keyword>
<dbReference type="Pfam" id="PF18203">
    <property type="entry name" value="IPTL-CTERM"/>
    <property type="match status" value="1"/>
</dbReference>
<evidence type="ECO:0000313" key="5">
    <source>
        <dbReference type="Proteomes" id="UP000516057"/>
    </source>
</evidence>
<organism evidence="4 5">
    <name type="scientific">Paenacidovorax monticola</name>
    <dbReference type="NCBI Taxonomy" id="1926868"/>
    <lineage>
        <taxon>Bacteria</taxon>
        <taxon>Pseudomonadati</taxon>
        <taxon>Pseudomonadota</taxon>
        <taxon>Betaproteobacteria</taxon>
        <taxon>Burkholderiales</taxon>
        <taxon>Comamonadaceae</taxon>
        <taxon>Paenacidovorax</taxon>
    </lineage>
</organism>
<reference evidence="4 5" key="1">
    <citation type="submission" date="2020-08" db="EMBL/GenBank/DDBJ databases">
        <title>Genome sequence of Acidovorax monticola KACC 19171T.</title>
        <authorList>
            <person name="Hyun D.-W."/>
            <person name="Bae J.-W."/>
        </authorList>
    </citation>
    <scope>NUCLEOTIDE SEQUENCE [LARGE SCALE GENOMIC DNA]</scope>
    <source>
        <strain evidence="4 5">KACC 19171</strain>
    </source>
</reference>
<dbReference type="InterPro" id="IPR026442">
    <property type="entry name" value="IPTL_CTERM"/>
</dbReference>
<dbReference type="AlphaFoldDB" id="A0A7H0HJ15"/>
<dbReference type="NCBIfam" id="TIGR04174">
    <property type="entry name" value="IPTL_CTERM"/>
    <property type="match status" value="1"/>
</dbReference>
<keyword evidence="1" id="KW-0472">Membrane</keyword>
<dbReference type="RefSeq" id="WP_187737512.1">
    <property type="nucleotide sequence ID" value="NZ_CP060790.1"/>
</dbReference>
<evidence type="ECO:0000259" key="3">
    <source>
        <dbReference type="Pfam" id="PF18203"/>
    </source>
</evidence>
<keyword evidence="5" id="KW-1185">Reference proteome</keyword>
<feature type="signal peptide" evidence="2">
    <location>
        <begin position="1"/>
        <end position="29"/>
    </location>
</feature>
<evidence type="ECO:0000256" key="1">
    <source>
        <dbReference type="SAM" id="Phobius"/>
    </source>
</evidence>
<gene>
    <name evidence="4" type="ORF">H9L24_06765</name>
</gene>
<feature type="domain" description="IPTL-CTERM protein sorting" evidence="3">
    <location>
        <begin position="203"/>
        <end position="230"/>
    </location>
</feature>
<dbReference type="Proteomes" id="UP000516057">
    <property type="component" value="Chromosome"/>
</dbReference>
<sequence length="232" mass="24297">MRNLRSLARRCLAALSLVACSTAFTTAHAATLATYDLNAVAGSSLPTATVAPGFTVSPMTAVGLPGAPFSNHFYYPGWDTTLNPGKYLTLTVNHAGPYRLSNLSFSTESTVNAPSTVIVRSSKDGFSTNIASFTWPNDLVSDGTLNLTPIGLVNGIVELRFYFLTTGPGVVAGFANHEPGGAGAGLPDVGRDITLTGQLGGPASVPTLSEWSLILMSSILAMFGIARMRRKR</sequence>
<evidence type="ECO:0000313" key="4">
    <source>
        <dbReference type="EMBL" id="QNP60531.1"/>
    </source>
</evidence>
<evidence type="ECO:0000256" key="2">
    <source>
        <dbReference type="SAM" id="SignalP"/>
    </source>
</evidence>